<dbReference type="InterPro" id="IPR032362">
    <property type="entry name" value="Ferlin_C"/>
</dbReference>
<feature type="compositionally biased region" description="Basic and acidic residues" evidence="9">
    <location>
        <begin position="2055"/>
        <end position="2074"/>
    </location>
</feature>
<evidence type="ECO:0000313" key="13">
    <source>
        <dbReference type="Proteomes" id="UP000664991"/>
    </source>
</evidence>
<evidence type="ECO:0000259" key="11">
    <source>
        <dbReference type="PROSITE" id="PS50004"/>
    </source>
</evidence>
<keyword evidence="3 10" id="KW-0812">Transmembrane</keyword>
<comment type="subcellular location">
    <subcellularLocation>
        <location evidence="1">Membrane</location>
        <topology evidence="1">Single-pass membrane protein</topology>
    </subcellularLocation>
</comment>
<dbReference type="SMART" id="SM01202">
    <property type="entry name" value="FerI"/>
    <property type="match status" value="1"/>
</dbReference>
<feature type="domain" description="C2" evidence="11">
    <location>
        <begin position="2122"/>
        <end position="2241"/>
    </location>
</feature>
<accession>A0A835ZY22</accession>
<evidence type="ECO:0000256" key="2">
    <source>
        <dbReference type="ARBA" id="ARBA00007561"/>
    </source>
</evidence>
<feature type="region of interest" description="Disordered" evidence="9">
    <location>
        <begin position="334"/>
        <end position="364"/>
    </location>
</feature>
<dbReference type="GO" id="GO:0046872">
    <property type="term" value="F:metal ion binding"/>
    <property type="evidence" value="ECO:0007669"/>
    <property type="project" value="UniProtKB-KW"/>
</dbReference>
<feature type="domain" description="C2" evidence="11">
    <location>
        <begin position="1620"/>
        <end position="1766"/>
    </location>
</feature>
<evidence type="ECO:0000256" key="1">
    <source>
        <dbReference type="ARBA" id="ARBA00004167"/>
    </source>
</evidence>
<dbReference type="PROSITE" id="PS50004">
    <property type="entry name" value="C2"/>
    <property type="match status" value="6"/>
</dbReference>
<dbReference type="InterPro" id="IPR055072">
    <property type="entry name" value="Ferlin_DSRM"/>
</dbReference>
<dbReference type="CDD" id="cd04011">
    <property type="entry name" value="C2B_Ferlin"/>
    <property type="match status" value="1"/>
</dbReference>
<feature type="domain" description="C2" evidence="11">
    <location>
        <begin position="1008"/>
        <end position="1142"/>
    </location>
</feature>
<evidence type="ECO:0000256" key="10">
    <source>
        <dbReference type="SAM" id="Phobius"/>
    </source>
</evidence>
<dbReference type="InterPro" id="IPR028091">
    <property type="entry name" value="FAM91_N_dom"/>
</dbReference>
<dbReference type="PANTHER" id="PTHR12546">
    <property type="entry name" value="FER-1-LIKE"/>
    <property type="match status" value="1"/>
</dbReference>
<feature type="region of interest" description="Disordered" evidence="9">
    <location>
        <begin position="2055"/>
        <end position="2092"/>
    </location>
</feature>
<feature type="compositionally biased region" description="Basic and acidic residues" evidence="9">
    <location>
        <begin position="1997"/>
        <end position="2018"/>
    </location>
</feature>
<dbReference type="InterPro" id="IPR037724">
    <property type="entry name" value="C2E_Ferlin"/>
</dbReference>
<dbReference type="Pfam" id="PF14647">
    <property type="entry name" value="FAM91_N"/>
    <property type="match status" value="1"/>
</dbReference>
<feature type="domain" description="C2" evidence="11">
    <location>
        <begin position="2360"/>
        <end position="2509"/>
    </location>
</feature>
<proteinExistence type="inferred from homology"/>
<evidence type="ECO:0000256" key="9">
    <source>
        <dbReference type="SAM" id="MobiDB-lite"/>
    </source>
</evidence>
<dbReference type="GO" id="GO:0007009">
    <property type="term" value="P:plasma membrane organization"/>
    <property type="evidence" value="ECO:0007669"/>
    <property type="project" value="TreeGrafter"/>
</dbReference>
<dbReference type="PANTHER" id="PTHR12546:SF37">
    <property type="entry name" value="FER-1-LIKE 6 (C. ELEGANS)"/>
    <property type="match status" value="1"/>
</dbReference>
<dbReference type="CDD" id="cd08374">
    <property type="entry name" value="C2F_Ferlin"/>
    <property type="match status" value="1"/>
</dbReference>
<protein>
    <recommendedName>
        <fullName evidence="11">C2 domain-containing protein</fullName>
    </recommendedName>
</protein>
<comment type="similarity">
    <text evidence="2">Belongs to the ferlin family.</text>
</comment>
<feature type="domain" description="C2" evidence="11">
    <location>
        <begin position="1798"/>
        <end position="1927"/>
    </location>
</feature>
<dbReference type="FunFam" id="2.60.40.150:FF:000054">
    <property type="entry name" value="otoferlin isoform X2"/>
    <property type="match status" value="1"/>
</dbReference>
<dbReference type="InterPro" id="IPR012968">
    <property type="entry name" value="FerIin_dom"/>
</dbReference>
<reference evidence="12 13" key="1">
    <citation type="submission" date="2020-12" db="EMBL/GenBank/DDBJ databases">
        <title>De novo assembly of Tibetan sheep genome.</title>
        <authorList>
            <person name="Li X."/>
        </authorList>
    </citation>
    <scope>NUCLEOTIDE SEQUENCE [LARGE SCALE GENOMIC DNA]</scope>
    <source>
        <tissue evidence="12">Heart</tissue>
    </source>
</reference>
<dbReference type="InterPro" id="IPR035892">
    <property type="entry name" value="C2_domain_sf"/>
</dbReference>
<dbReference type="Pfam" id="PF08151">
    <property type="entry name" value="FerI"/>
    <property type="match status" value="1"/>
</dbReference>
<keyword evidence="7 10" id="KW-1133">Transmembrane helix</keyword>
<feature type="region of interest" description="Disordered" evidence="9">
    <location>
        <begin position="1990"/>
        <end position="2032"/>
    </location>
</feature>
<evidence type="ECO:0000256" key="7">
    <source>
        <dbReference type="ARBA" id="ARBA00022989"/>
    </source>
</evidence>
<dbReference type="InterPro" id="IPR028097">
    <property type="entry name" value="FAM91_C_dom"/>
</dbReference>
<dbReference type="Pfam" id="PF22901">
    <property type="entry name" value="dsrm_Ferlin"/>
    <property type="match status" value="1"/>
</dbReference>
<organism evidence="12 13">
    <name type="scientific">Ovis aries</name>
    <name type="common">Sheep</name>
    <dbReference type="NCBI Taxonomy" id="9940"/>
    <lineage>
        <taxon>Eukaryota</taxon>
        <taxon>Metazoa</taxon>
        <taxon>Chordata</taxon>
        <taxon>Craniata</taxon>
        <taxon>Vertebrata</taxon>
        <taxon>Euteleostomi</taxon>
        <taxon>Mammalia</taxon>
        <taxon>Eutheria</taxon>
        <taxon>Laurasiatheria</taxon>
        <taxon>Artiodactyla</taxon>
        <taxon>Ruminantia</taxon>
        <taxon>Pecora</taxon>
        <taxon>Bovidae</taxon>
        <taxon>Caprinae</taxon>
        <taxon>Ovis</taxon>
    </lineage>
</organism>
<dbReference type="SUPFAM" id="SSF49562">
    <property type="entry name" value="C2 domain (Calcium/lipid-binding domain, CaLB)"/>
    <property type="match status" value="6"/>
</dbReference>
<dbReference type="FunFam" id="2.60.40.150:FF:000138">
    <property type="entry name" value="Fer-1-like family member 6"/>
    <property type="match status" value="1"/>
</dbReference>
<keyword evidence="5" id="KW-0677">Repeat</keyword>
<evidence type="ECO:0000256" key="8">
    <source>
        <dbReference type="ARBA" id="ARBA00023136"/>
    </source>
</evidence>
<feature type="compositionally biased region" description="Polar residues" evidence="9">
    <location>
        <begin position="1949"/>
        <end position="1958"/>
    </location>
</feature>
<keyword evidence="6" id="KW-0106">Calcium</keyword>
<feature type="domain" description="C2" evidence="11">
    <location>
        <begin position="851"/>
        <end position="970"/>
    </location>
</feature>
<dbReference type="CDD" id="cd04037">
    <property type="entry name" value="C2E_Ferlin"/>
    <property type="match status" value="1"/>
</dbReference>
<feature type="region of interest" description="Disordered" evidence="9">
    <location>
        <begin position="670"/>
        <end position="690"/>
    </location>
</feature>
<feature type="compositionally biased region" description="Basic residues" evidence="9">
    <location>
        <begin position="2083"/>
        <end position="2092"/>
    </location>
</feature>
<dbReference type="InterPro" id="IPR037722">
    <property type="entry name" value="C2C_Ferlin"/>
</dbReference>
<dbReference type="InterPro" id="IPR012561">
    <property type="entry name" value="Ferlin_B-domain"/>
</dbReference>
<dbReference type="Pfam" id="PF14648">
    <property type="entry name" value="FAM91_C"/>
    <property type="match status" value="1"/>
</dbReference>
<feature type="region of interest" description="Disordered" evidence="9">
    <location>
        <begin position="1212"/>
        <end position="1251"/>
    </location>
</feature>
<dbReference type="Gene3D" id="2.60.40.150">
    <property type="entry name" value="C2 domain"/>
    <property type="match status" value="5"/>
</dbReference>
<dbReference type="Pfam" id="PF08150">
    <property type="entry name" value="FerB"/>
    <property type="match status" value="1"/>
</dbReference>
<dbReference type="InterPro" id="IPR037720">
    <property type="entry name" value="C2B_Ferlin"/>
</dbReference>
<evidence type="ECO:0000256" key="6">
    <source>
        <dbReference type="ARBA" id="ARBA00022837"/>
    </source>
</evidence>
<dbReference type="EMBL" id="JAEMGP010000009">
    <property type="protein sequence ID" value="KAG5204800.1"/>
    <property type="molecule type" value="Genomic_DNA"/>
</dbReference>
<feature type="compositionally biased region" description="Basic and acidic residues" evidence="9">
    <location>
        <begin position="670"/>
        <end position="680"/>
    </location>
</feature>
<dbReference type="CDD" id="cd04018">
    <property type="entry name" value="C2C_Ferlin"/>
    <property type="match status" value="1"/>
</dbReference>
<evidence type="ECO:0000313" key="12">
    <source>
        <dbReference type="EMBL" id="KAG5204800.1"/>
    </source>
</evidence>
<dbReference type="Pfam" id="PF00168">
    <property type="entry name" value="C2"/>
    <property type="match status" value="6"/>
</dbReference>
<feature type="compositionally biased region" description="Basic residues" evidence="9">
    <location>
        <begin position="2019"/>
        <end position="2029"/>
    </location>
</feature>
<feature type="compositionally biased region" description="Polar residues" evidence="9">
    <location>
        <begin position="340"/>
        <end position="364"/>
    </location>
</feature>
<feature type="region of interest" description="Disordered" evidence="9">
    <location>
        <begin position="810"/>
        <end position="832"/>
    </location>
</feature>
<keyword evidence="8 10" id="KW-0472">Membrane</keyword>
<name>A0A835ZY22_SHEEP</name>
<feature type="region of interest" description="Disordered" evidence="9">
    <location>
        <begin position="1930"/>
        <end position="1962"/>
    </location>
</feature>
<comment type="caution">
    <text evidence="12">The sequence shown here is derived from an EMBL/GenBank/DDBJ whole genome shotgun (WGS) entry which is preliminary data.</text>
</comment>
<dbReference type="SMART" id="SM01201">
    <property type="entry name" value="FerB"/>
    <property type="match status" value="1"/>
</dbReference>
<dbReference type="SMART" id="SM00239">
    <property type="entry name" value="C2"/>
    <property type="match status" value="6"/>
</dbReference>
<evidence type="ECO:0000256" key="5">
    <source>
        <dbReference type="ARBA" id="ARBA00022737"/>
    </source>
</evidence>
<feature type="compositionally biased region" description="Basic and acidic residues" evidence="9">
    <location>
        <begin position="1212"/>
        <end position="1235"/>
    </location>
</feature>
<dbReference type="Proteomes" id="UP000664991">
    <property type="component" value="Unassembled WGS sequence"/>
</dbReference>
<evidence type="ECO:0000256" key="4">
    <source>
        <dbReference type="ARBA" id="ARBA00022723"/>
    </source>
</evidence>
<keyword evidence="4" id="KW-0479">Metal-binding</keyword>
<dbReference type="Pfam" id="PF16165">
    <property type="entry name" value="Ferlin_C"/>
    <property type="match status" value="1"/>
</dbReference>
<dbReference type="GO" id="GO:0016020">
    <property type="term" value="C:membrane"/>
    <property type="evidence" value="ECO:0007669"/>
    <property type="project" value="UniProtKB-SubCell"/>
</dbReference>
<dbReference type="InterPro" id="IPR037725">
    <property type="entry name" value="C2F_Ferlin"/>
</dbReference>
<feature type="transmembrane region" description="Helical" evidence="10">
    <location>
        <begin position="2604"/>
        <end position="2623"/>
    </location>
</feature>
<gene>
    <name evidence="12" type="ORF">JEQ12_019245</name>
</gene>
<dbReference type="FunFam" id="2.60.40.150:FF:000034">
    <property type="entry name" value="otoferlin isoform X2"/>
    <property type="match status" value="1"/>
</dbReference>
<dbReference type="InterPro" id="IPR000008">
    <property type="entry name" value="C2_dom"/>
</dbReference>
<dbReference type="FunFam" id="2.60.40.150:FF:000009">
    <property type="entry name" value="dysferlin isoform X2"/>
    <property type="match status" value="1"/>
</dbReference>
<dbReference type="InterPro" id="IPR037723">
    <property type="entry name" value="C2D_Ferlin"/>
</dbReference>
<evidence type="ECO:0000256" key="3">
    <source>
        <dbReference type="ARBA" id="ARBA00022692"/>
    </source>
</evidence>
<sequence>MNIDVEFHIRHNYPWSKLPANVRQSLGNSQREYEKQVVLYSIRNQLRYRNNLVKHVKKDERKYYEELLKYSRDHLMLYPYHLSDIMVKGLRITPFSYYTGIMEDIMNSEKSYDSLPNFTAADCLRLLGIGRNQYIDLMNQCRSSKKFFRRKTARDLLPVKPVEIAIEAWWVVQAAYITEDDIKICTLPEKCAIDKIIDAGPQLSGSLDYNVVHSLYNKGFVYLDVPISDDSCIAVPPLEGFVMNRVQGDYFETLLYKIFVSIDEHTNVAELANVLEIDLSLVKNAVSMYCRLGFAHKKGQVINLDQLHSSWKNVPSVNRLKSTLDPQKMLLSWDGGESRSPVQEASSATDTDTNSQEDPADTASINSLNLSTGYTKRIAFLFDSTLTAFLMMGNLSPNLKSHAVTMFEVGKLSDESLDSFLIELEKVQSTGEGEAQRYFDHALTLRNTILFLRHNKDLVAQTAQPDQPSYGFPLDLLRCESLLGLDPATCSRVLNKNYTLLVSMAPLTNEIRPVSSCTPQHIGPAIPEVSSVWFKLYIYHVTRQGPPSLLLSKGTRLRKLPDMFQGYDRLLITSWGHDPGVVPTSNVLTMLNDALTHSAVLIQGHGLHGIGETVHIPFPFDETELQGEFTRVNMGVHKALQTLRNKVDLQHFCGYVTMLNASSQLANRKLSDASDERGEPDLASGSDVNGSTESFEMVIEEATLDSAAKQNSVATTEADWVPLELCFGIPLFSSELNQKVCRKIATHGLCRKERNLNESFVQSNMLLIGASEKAWLLPYFHSAERKGMFGLKLKKKKNKAEKGLILANKGAQDGQAEVETPQEGPSHQEGLGGDLIYNTSITPVPSSPPKRRSKLLTKIHDGEVRSQNYQIAITITEARQLVGENIDPVVIIEVGDEKKQSTVKEGTNSPFYNEYFVFDFIGPQLHLFDKIIKISVFHHKLIGSVLIGSFKVDLGTVYNQPGHQFCDKWALLTDPGDIRTGTKGYLKCDISVTGKGDVLKPNPKSSDAEEQIEKNLLIPQGFPSERPWARFYVRLYKAEGLPKVNSSIMANVTKAFVGDSKDLVDPFVEVSFAGQTGRTTVQKNCADPVWHEQVVFKEMFPPLCRRVKIQVWDEGSMNDIVLATHFIDLKKISNEQDGDKGFLPTFGPAWINLYGSPRNHSLMDDYQELNEGFGEGVSFRGRILVEIAVEILSGGAQESKFSKALKELKLSPKDKDAKSSKGASKDKGDKADDGKAQQASDKTNSTEAEVEPFDVPPEIVPEKHEEFLLFGAFFEATMIDRRIGDKPISFEVSIGNFGNLIDGGLHHRSRKKSADSAEEDALPLLHEGEGDAAHDVAIPLVSTTHPEKPLVTEGNRNYNYLPFEAKKPCVYFVSSWGDQTFRLHWSNMLEKMADFLEEGIEEVKELIKISEEAPEEKMKMVLSDFINQSSAFISEAEMKPKMLNQTNLDKKRLTLCWQELEAIAKEAKGLTQQQKKKLSLEEMIQTAQNFVEKIRFLVDEENPGNARVNTHLSQPPALPQQPQHTIPDVFIWMLSNNKRVAYARIAAKDLLYSPIRDQMGQHCGKIKTHFLKLPGKRPAGWSVQAKIDVYLWLGSTKHSSAILNNLPAGYEAEMSSKAAGTHQPPANLLYKDRHVFQLRAHMYQARGLIAADSNGLSDPFAKVTFLSHCQTTKSPLQLDRMSLGFSLGPTLQVIPETLSPTWNQMLLFNDLVLHGDQKELAESPPLVVVELYDSDAVGKPEYLGATVAAPVVKLADQDYEPPRLCYHPIFCGNLSGGDLLAVFELLQVPASGLQGLPPFDPPDVTQIYPVPASIRPVLSKYRVEVLFWGVREMKKVQLLSVDRPQVLIECAGRGVKSCVIQSYKNNPNFNVQADAFEVELPENELLHPPLSICVVDWRAFGRSTLVGTYTINCLKQFLCKSREPLSLTSQVGGAQVGKDISDSPVATEPSETLSSTQEQPKDHVFVDIEPPSTVVPDSAQVQAANLIDIPDSSPMLEPEHKPAAQEPPKDGKAKDPRKPSRRSTKRRKRTIADESAENVIDWWSKYYASLKKAQKEKESDSKEQKSNTEAKPDEVAVNIDSPKKKKDKILKKKPKEDEIPNLAVLQGSFCIYKSPEDSSIEDSGQLRIQQGIPPNHPVKVLIRVYIVAAFNLSPADPDGKSDPYIVIKLGKTEIKDRDKYIPKQLNPVFGRSFELQATFPKESLLSVLIYDHDLIGTDDLIGETRIDLENRFYSKHRAICGLQSQYEIEGYNAWRDTSKPTEILAKLCKDSKLDGPYFRPGKIQIGNQVFSGKTTFTEEDTDEMVESYEHLALRVLHSWEDIPEVGCKLVPEHIETRPLYHKDKPGMEQMWVDMFPEDMPPPGPPVDISPRKPKGYELRVTIWNTEDVILEDENIFTGQKSSDIYVKGWLKGLEDDKQETDVHYNSLTGEGNFNWRFLFPFQYLPAEKQMVISKREHIFSLEKTECKTPAVLVLQVWDFERLSSDDFLGSLEMNLNSFPRAAKSAKACDLTKFENASEESKISIFQQKRVRGWWPFAKSKELTGKVEAEFHLVTAEEAEKNPVGKARKEPEPLDKPNRPNTSFSWFVSPFKCLYHLIWRNYKKYIIIGFILIILIIFLVLFIYTLPGAISHRIVGGP</sequence>
<dbReference type="CDD" id="cd04017">
    <property type="entry name" value="C2D_Ferlin"/>
    <property type="match status" value="1"/>
</dbReference>
<dbReference type="InterPro" id="IPR037721">
    <property type="entry name" value="Ferlin"/>
</dbReference>